<feature type="domain" description="Peptidase S1" evidence="2">
    <location>
        <begin position="17"/>
        <end position="123"/>
    </location>
</feature>
<dbReference type="PANTHER" id="PTHR24271">
    <property type="entry name" value="KALLIKREIN-RELATED"/>
    <property type="match status" value="1"/>
</dbReference>
<dbReference type="GO" id="GO:0004252">
    <property type="term" value="F:serine-type endopeptidase activity"/>
    <property type="evidence" value="ECO:0007669"/>
    <property type="project" value="InterPro"/>
</dbReference>
<dbReference type="InterPro" id="IPR043504">
    <property type="entry name" value="Peptidase_S1_PA_chymotrypsin"/>
</dbReference>
<keyword evidence="1" id="KW-1015">Disulfide bond</keyword>
<dbReference type="Proteomes" id="UP000639338">
    <property type="component" value="Unassembled WGS sequence"/>
</dbReference>
<dbReference type="GO" id="GO:0006508">
    <property type="term" value="P:proteolysis"/>
    <property type="evidence" value="ECO:0007669"/>
    <property type="project" value="InterPro"/>
</dbReference>
<dbReference type="InterPro" id="IPR001254">
    <property type="entry name" value="Trypsin_dom"/>
</dbReference>
<dbReference type="AlphaFoldDB" id="A0A835CV70"/>
<evidence type="ECO:0000256" key="1">
    <source>
        <dbReference type="ARBA" id="ARBA00023157"/>
    </source>
</evidence>
<sequence>MTIDERFVGIGKLFRDDDKIKNRLQVSGWGTQPSGNTVIYQRLLKKIQIIRPRKPECIFIYDVALRKNQYCAYGIPKTARVTWGDGGGPVFEFRKIYGIVSISLITEDSTFLYTKILAYDEWINQMMSNH</sequence>
<dbReference type="InterPro" id="IPR009003">
    <property type="entry name" value="Peptidase_S1_PA"/>
</dbReference>
<comment type="caution">
    <text evidence="3">The sequence shown here is derived from an EMBL/GenBank/DDBJ whole genome shotgun (WGS) entry which is preliminary data.</text>
</comment>
<evidence type="ECO:0000259" key="2">
    <source>
        <dbReference type="Pfam" id="PF00089"/>
    </source>
</evidence>
<reference evidence="3 4" key="1">
    <citation type="submission" date="2020-08" db="EMBL/GenBank/DDBJ databases">
        <title>Aphidius gifuensis genome sequencing and assembly.</title>
        <authorList>
            <person name="Du Z."/>
        </authorList>
    </citation>
    <scope>NUCLEOTIDE SEQUENCE [LARGE SCALE GENOMIC DNA]</scope>
    <source>
        <strain evidence="3">YNYX2018</strain>
        <tissue evidence="3">Adults</tissue>
    </source>
</reference>
<accession>A0A835CV70</accession>
<dbReference type="SUPFAM" id="SSF50494">
    <property type="entry name" value="Trypsin-like serine proteases"/>
    <property type="match status" value="1"/>
</dbReference>
<evidence type="ECO:0000313" key="4">
    <source>
        <dbReference type="Proteomes" id="UP000639338"/>
    </source>
</evidence>
<protein>
    <recommendedName>
        <fullName evidence="2">Peptidase S1 domain-containing protein</fullName>
    </recommendedName>
</protein>
<dbReference type="EMBL" id="JACMRX010000003">
    <property type="protein sequence ID" value="KAF7994070.1"/>
    <property type="molecule type" value="Genomic_DNA"/>
</dbReference>
<gene>
    <name evidence="3" type="ORF">HCN44_011339</name>
</gene>
<dbReference type="PANTHER" id="PTHR24271:SF50">
    <property type="match status" value="1"/>
</dbReference>
<name>A0A835CV70_APHGI</name>
<evidence type="ECO:0000313" key="3">
    <source>
        <dbReference type="EMBL" id="KAF7994070.1"/>
    </source>
</evidence>
<organism evidence="3 4">
    <name type="scientific">Aphidius gifuensis</name>
    <name type="common">Parasitoid wasp</name>
    <dbReference type="NCBI Taxonomy" id="684658"/>
    <lineage>
        <taxon>Eukaryota</taxon>
        <taxon>Metazoa</taxon>
        <taxon>Ecdysozoa</taxon>
        <taxon>Arthropoda</taxon>
        <taxon>Hexapoda</taxon>
        <taxon>Insecta</taxon>
        <taxon>Pterygota</taxon>
        <taxon>Neoptera</taxon>
        <taxon>Endopterygota</taxon>
        <taxon>Hymenoptera</taxon>
        <taxon>Apocrita</taxon>
        <taxon>Ichneumonoidea</taxon>
        <taxon>Braconidae</taxon>
        <taxon>Aphidiinae</taxon>
        <taxon>Aphidius</taxon>
    </lineage>
</organism>
<dbReference type="Pfam" id="PF00089">
    <property type="entry name" value="Trypsin"/>
    <property type="match status" value="1"/>
</dbReference>
<dbReference type="Gene3D" id="2.40.10.10">
    <property type="entry name" value="Trypsin-like serine proteases"/>
    <property type="match status" value="1"/>
</dbReference>
<keyword evidence="4" id="KW-1185">Reference proteome</keyword>
<proteinExistence type="predicted"/>